<dbReference type="InterPro" id="IPR005829">
    <property type="entry name" value="Sugar_transporter_CS"/>
</dbReference>
<dbReference type="NCBIfam" id="TIGR00879">
    <property type="entry name" value="SP"/>
    <property type="match status" value="1"/>
</dbReference>
<evidence type="ECO:0000256" key="5">
    <source>
        <dbReference type="ARBA" id="ARBA00022989"/>
    </source>
</evidence>
<feature type="domain" description="Major facilitator superfamily (MFS) profile" evidence="11">
    <location>
        <begin position="81"/>
        <end position="528"/>
    </location>
</feature>
<feature type="transmembrane region" description="Helical" evidence="10">
    <location>
        <begin position="501"/>
        <end position="522"/>
    </location>
</feature>
<keyword evidence="4 10" id="KW-0812">Transmembrane</keyword>
<feature type="transmembrane region" description="Helical" evidence="10">
    <location>
        <begin position="403"/>
        <end position="424"/>
    </location>
</feature>
<name>A0AAW0YXN6_9TREE</name>
<comment type="caution">
    <text evidence="12">The sequence shown here is derived from an EMBL/GenBank/DDBJ whole genome shotgun (WGS) entry which is preliminary data.</text>
</comment>
<evidence type="ECO:0000256" key="4">
    <source>
        <dbReference type="ARBA" id="ARBA00022692"/>
    </source>
</evidence>
<feature type="transmembrane region" description="Helical" evidence="10">
    <location>
        <begin position="255"/>
        <end position="276"/>
    </location>
</feature>
<dbReference type="KEGG" id="kne:92181133"/>
<evidence type="ECO:0000256" key="1">
    <source>
        <dbReference type="ARBA" id="ARBA00004141"/>
    </source>
</evidence>
<evidence type="ECO:0000256" key="2">
    <source>
        <dbReference type="ARBA" id="ARBA00010992"/>
    </source>
</evidence>
<feature type="transmembrane region" description="Helical" evidence="10">
    <location>
        <begin position="158"/>
        <end position="179"/>
    </location>
</feature>
<evidence type="ECO:0000256" key="7">
    <source>
        <dbReference type="ARBA" id="ARBA00049119"/>
    </source>
</evidence>
<proteinExistence type="inferred from homology"/>
<evidence type="ECO:0000256" key="9">
    <source>
        <dbReference type="SAM" id="MobiDB-lite"/>
    </source>
</evidence>
<evidence type="ECO:0000256" key="8">
    <source>
        <dbReference type="RuleBase" id="RU003346"/>
    </source>
</evidence>
<accession>A0AAW0YXN6</accession>
<evidence type="ECO:0000256" key="10">
    <source>
        <dbReference type="SAM" id="Phobius"/>
    </source>
</evidence>
<dbReference type="PROSITE" id="PS50850">
    <property type="entry name" value="MFS"/>
    <property type="match status" value="1"/>
</dbReference>
<dbReference type="InterPro" id="IPR036259">
    <property type="entry name" value="MFS_trans_sf"/>
</dbReference>
<evidence type="ECO:0000313" key="13">
    <source>
        <dbReference type="Proteomes" id="UP001388673"/>
    </source>
</evidence>
<dbReference type="EMBL" id="JBCAWK010000007">
    <property type="protein sequence ID" value="KAK8853174.1"/>
    <property type="molecule type" value="Genomic_DNA"/>
</dbReference>
<dbReference type="InterPro" id="IPR020846">
    <property type="entry name" value="MFS_dom"/>
</dbReference>
<dbReference type="InterPro" id="IPR003663">
    <property type="entry name" value="Sugar/inositol_transpt"/>
</dbReference>
<reference evidence="12 13" key="1">
    <citation type="journal article" date="2024" name="bioRxiv">
        <title>Comparative genomics of Cryptococcus and Kwoniella reveals pathogenesis evolution and contrasting karyotype dynamics via intercentromeric recombination or chromosome fusion.</title>
        <authorList>
            <person name="Coelho M.A."/>
            <person name="David-Palma M."/>
            <person name="Shea T."/>
            <person name="Bowers K."/>
            <person name="McGinley-Smith S."/>
            <person name="Mohammad A.W."/>
            <person name="Gnirke A."/>
            <person name="Yurkov A.M."/>
            <person name="Nowrousian M."/>
            <person name="Sun S."/>
            <person name="Cuomo C.A."/>
            <person name="Heitman J."/>
        </authorList>
    </citation>
    <scope>NUCLEOTIDE SEQUENCE [LARGE SCALE GENOMIC DNA]</scope>
    <source>
        <strain evidence="12 13">CBS 13917</strain>
    </source>
</reference>
<sequence length="576" mass="63767">MSATNDNMVPTMNASASSSPREDAVPSAHPSFEADVEDKAHQTGNDKATTNLFANAAAATEKEHKMTLMEGIRLYPKAIAWSVIISSTCAMEGYDVSLVGNFYAFPPFNRKYGELYPDGSYQVPARWQSGLSNGSQVGQILGLIVNGFCTERFGYRRVLIVCLVWLMAVITIFFCAPNIQTLLAAEILAGIPWGVFQSIAISYASEVCPIALRGYLTCYANFCWGWGQLVGIGVIRAMFSRSDQWAYRIPYGVQWVWPPLILLGVIFAPESPWWLVRKGRIEDAKHAMRRLTSPKRDPTFDVDESVDMIRHTTELEKDLTSGASYLDCFKGIDLRRTEVVCAIWAIQNLSGNTFSNYSTYFFEQAGLNGTIPYDFAMGQYAINMIGVFGAWGLMAAGLGRRTLLLLGLCGLSTTLFVMGFVGLVPDSHRHASALATGTLMLVWAVFYQCSVGTVAYSLVGEISSRRLAIKTVALGRAAYNVIAIINNVLTPYMINPTAWNWGNYAGFFWGGSCLLCLIYAYFRVPEPAGRTYAELDVLFEKKVSARKFKSTPVNAFDLTLRHSIDKKPETSHHEKV</sequence>
<dbReference type="RefSeq" id="XP_066802360.1">
    <property type="nucleotide sequence ID" value="XM_066946981.1"/>
</dbReference>
<dbReference type="Pfam" id="PF00083">
    <property type="entry name" value="Sugar_tr"/>
    <property type="match status" value="1"/>
</dbReference>
<feature type="compositionally biased region" description="Polar residues" evidence="9">
    <location>
        <begin position="1"/>
        <end position="19"/>
    </location>
</feature>
<feature type="transmembrane region" description="Helical" evidence="10">
    <location>
        <begin position="216"/>
        <end position="235"/>
    </location>
</feature>
<feature type="transmembrane region" description="Helical" evidence="10">
    <location>
        <begin position="185"/>
        <end position="204"/>
    </location>
</feature>
<dbReference type="PROSITE" id="PS00217">
    <property type="entry name" value="SUGAR_TRANSPORT_2"/>
    <property type="match status" value="1"/>
</dbReference>
<dbReference type="GO" id="GO:0016020">
    <property type="term" value="C:membrane"/>
    <property type="evidence" value="ECO:0007669"/>
    <property type="project" value="UniProtKB-SubCell"/>
</dbReference>
<evidence type="ECO:0000256" key="6">
    <source>
        <dbReference type="ARBA" id="ARBA00023136"/>
    </source>
</evidence>
<comment type="similarity">
    <text evidence="2 8">Belongs to the major facilitator superfamily. Sugar transporter (TC 2.A.1.1) family.</text>
</comment>
<keyword evidence="5 10" id="KW-1133">Transmembrane helix</keyword>
<feature type="transmembrane region" description="Helical" evidence="10">
    <location>
        <begin position="436"/>
        <end position="459"/>
    </location>
</feature>
<dbReference type="Gene3D" id="1.20.1250.20">
    <property type="entry name" value="MFS general substrate transporter like domains"/>
    <property type="match status" value="1"/>
</dbReference>
<keyword evidence="3 8" id="KW-0813">Transport</keyword>
<comment type="catalytic activity">
    <reaction evidence="7">
        <text>myo-inositol(out) + H(+)(out) = myo-inositol(in) + H(+)(in)</text>
        <dbReference type="Rhea" id="RHEA:60364"/>
        <dbReference type="ChEBI" id="CHEBI:15378"/>
        <dbReference type="ChEBI" id="CHEBI:17268"/>
    </reaction>
</comment>
<protein>
    <recommendedName>
        <fullName evidence="11">Major facilitator superfamily (MFS) profile domain-containing protein</fullName>
    </recommendedName>
</protein>
<feature type="transmembrane region" description="Helical" evidence="10">
    <location>
        <begin position="471"/>
        <end position="489"/>
    </location>
</feature>
<keyword evidence="6 10" id="KW-0472">Membrane</keyword>
<evidence type="ECO:0000256" key="3">
    <source>
        <dbReference type="ARBA" id="ARBA00022448"/>
    </source>
</evidence>
<dbReference type="InterPro" id="IPR005828">
    <property type="entry name" value="MFS_sugar_transport-like"/>
</dbReference>
<evidence type="ECO:0000259" key="11">
    <source>
        <dbReference type="PROSITE" id="PS50850"/>
    </source>
</evidence>
<dbReference type="FunFam" id="1.20.1250.20:FF:000149">
    <property type="entry name" value="MFS transporter, SP family, general alpha glucoside:H+ symporter"/>
    <property type="match status" value="1"/>
</dbReference>
<organism evidence="12 13">
    <name type="scientific">Kwoniella newhampshirensis</name>
    <dbReference type="NCBI Taxonomy" id="1651941"/>
    <lineage>
        <taxon>Eukaryota</taxon>
        <taxon>Fungi</taxon>
        <taxon>Dikarya</taxon>
        <taxon>Basidiomycota</taxon>
        <taxon>Agaricomycotina</taxon>
        <taxon>Tremellomycetes</taxon>
        <taxon>Tremellales</taxon>
        <taxon>Cryptococcaceae</taxon>
        <taxon>Kwoniella</taxon>
    </lineage>
</organism>
<evidence type="ECO:0000313" key="12">
    <source>
        <dbReference type="EMBL" id="KAK8853174.1"/>
    </source>
</evidence>
<dbReference type="PANTHER" id="PTHR48022:SF56">
    <property type="entry name" value="MAJOR FACILITATOR SUPERFAMILY (MFS) PROFILE DOMAIN-CONTAINING PROTEIN-RELATED"/>
    <property type="match status" value="1"/>
</dbReference>
<dbReference type="AlphaFoldDB" id="A0AAW0YXN6"/>
<dbReference type="SUPFAM" id="SSF103473">
    <property type="entry name" value="MFS general substrate transporter"/>
    <property type="match status" value="1"/>
</dbReference>
<dbReference type="Proteomes" id="UP001388673">
    <property type="component" value="Unassembled WGS sequence"/>
</dbReference>
<feature type="region of interest" description="Disordered" evidence="9">
    <location>
        <begin position="1"/>
        <end position="45"/>
    </location>
</feature>
<dbReference type="PANTHER" id="PTHR48022">
    <property type="entry name" value="PLASTIDIC GLUCOSE TRANSPORTER 4"/>
    <property type="match status" value="1"/>
</dbReference>
<dbReference type="InterPro" id="IPR050360">
    <property type="entry name" value="MFS_Sugar_Transporters"/>
</dbReference>
<gene>
    <name evidence="12" type="ORF">IAR55_003875</name>
</gene>
<comment type="subcellular location">
    <subcellularLocation>
        <location evidence="1">Membrane</location>
        <topology evidence="1">Multi-pass membrane protein</topology>
    </subcellularLocation>
</comment>
<dbReference type="GO" id="GO:0005351">
    <property type="term" value="F:carbohydrate:proton symporter activity"/>
    <property type="evidence" value="ECO:0007669"/>
    <property type="project" value="TreeGrafter"/>
</dbReference>
<keyword evidence="13" id="KW-1185">Reference proteome</keyword>
<dbReference type="GeneID" id="92181133"/>